<dbReference type="Proteomes" id="UP000184480">
    <property type="component" value="Unassembled WGS sequence"/>
</dbReference>
<gene>
    <name evidence="1" type="ORF">SAMN05444362_11075</name>
</gene>
<reference evidence="2" key="1">
    <citation type="submission" date="2016-11" db="EMBL/GenBank/DDBJ databases">
        <authorList>
            <person name="Varghese N."/>
            <person name="Submissions S."/>
        </authorList>
    </citation>
    <scope>NUCLEOTIDE SEQUENCE [LARGE SCALE GENOMIC DNA]</scope>
    <source>
        <strain evidence="2">DSM 27370</strain>
    </source>
</reference>
<evidence type="ECO:0000313" key="1">
    <source>
        <dbReference type="EMBL" id="SHF80154.1"/>
    </source>
</evidence>
<protein>
    <submittedName>
        <fullName evidence="1">WG containing repeat-containing protein</fullName>
    </submittedName>
</protein>
<dbReference type="PANTHER" id="PTHR37841:SF1">
    <property type="entry name" value="DUF3298 DOMAIN-CONTAINING PROTEIN"/>
    <property type="match status" value="1"/>
</dbReference>
<accession>A0A1M5ELY0</accession>
<dbReference type="RefSeq" id="WP_062182357.1">
    <property type="nucleotide sequence ID" value="NZ_BBXL01000016.1"/>
</dbReference>
<dbReference type="OrthoDB" id="5464673at2"/>
<dbReference type="AlphaFoldDB" id="A0A1M5ELY0"/>
<keyword evidence="2" id="KW-1185">Reference proteome</keyword>
<name>A0A1M5ELY0_9BACT</name>
<evidence type="ECO:0000313" key="2">
    <source>
        <dbReference type="Proteomes" id="UP000184480"/>
    </source>
</evidence>
<dbReference type="EMBL" id="FQUC01000010">
    <property type="protein sequence ID" value="SHF80154.1"/>
    <property type="molecule type" value="Genomic_DNA"/>
</dbReference>
<sequence>MKKILLALLTFAVFNTYSYSQKYEIIQKKDKYGIAEGKKTWVKPQYQKISALDNNFFYAKKDGKCGVISPRGMVMIPMAYEDVKHFDDGLYIVRDQNLWGIVDRMNQLVLPIGYTNFEFLDDYLCEVKSQGKSGLINKFGKVLIPAVYDDIAAFSPYLLMIKKDGKSGLVDMKGNLVVPALYDEFDIMTERNMYCVKSAGKIGLMDYSGRMILDAVYDNIEYDSPVGYLLHQDGKIGFYIAEGKVIAPVYSKILFAQPEFGLVVVKEGDKYALITSRGVVTAAAYENISRFSPQGIAFVEKSGKLMAVNYEGREMLLQEVMGGGNRPPQ</sequence>
<dbReference type="InterPro" id="IPR032774">
    <property type="entry name" value="WG_beta_rep"/>
</dbReference>
<organism evidence="1 2">
    <name type="scientific">Dysgonomonas macrotermitis</name>
    <dbReference type="NCBI Taxonomy" id="1346286"/>
    <lineage>
        <taxon>Bacteria</taxon>
        <taxon>Pseudomonadati</taxon>
        <taxon>Bacteroidota</taxon>
        <taxon>Bacteroidia</taxon>
        <taxon>Bacteroidales</taxon>
        <taxon>Dysgonomonadaceae</taxon>
        <taxon>Dysgonomonas</taxon>
    </lineage>
</organism>
<dbReference type="PANTHER" id="PTHR37841">
    <property type="entry name" value="GLR2918 PROTEIN"/>
    <property type="match status" value="1"/>
</dbReference>
<dbReference type="Pfam" id="PF14903">
    <property type="entry name" value="WG_beta_rep"/>
    <property type="match status" value="5"/>
</dbReference>
<proteinExistence type="predicted"/>